<organism evidence="4 5">
    <name type="scientific">Syphacia muris</name>
    <dbReference type="NCBI Taxonomy" id="451379"/>
    <lineage>
        <taxon>Eukaryota</taxon>
        <taxon>Metazoa</taxon>
        <taxon>Ecdysozoa</taxon>
        <taxon>Nematoda</taxon>
        <taxon>Chromadorea</taxon>
        <taxon>Rhabditida</taxon>
        <taxon>Spirurina</taxon>
        <taxon>Oxyuridomorpha</taxon>
        <taxon>Oxyuroidea</taxon>
        <taxon>Oxyuridae</taxon>
        <taxon>Syphacia</taxon>
    </lineage>
</organism>
<accession>A0A158R4W8</accession>
<proteinExistence type="predicted"/>
<dbReference type="PROSITE" id="PS50076">
    <property type="entry name" value="DNAJ_2"/>
    <property type="match status" value="1"/>
</dbReference>
<dbReference type="InterPro" id="IPR032843">
    <property type="entry name" value="Jiv"/>
</dbReference>
<keyword evidence="2" id="KW-0472">Membrane</keyword>
<dbReference type="Gene3D" id="1.10.287.110">
    <property type="entry name" value="DnaJ domain"/>
    <property type="match status" value="1"/>
</dbReference>
<protein>
    <submittedName>
        <fullName evidence="5">J domain-containing protein</fullName>
    </submittedName>
</protein>
<dbReference type="SUPFAM" id="SSF46565">
    <property type="entry name" value="Chaperone J-domain"/>
    <property type="match status" value="1"/>
</dbReference>
<dbReference type="Pfam" id="PF00226">
    <property type="entry name" value="DnaJ"/>
    <property type="match status" value="1"/>
</dbReference>
<dbReference type="InterPro" id="IPR036869">
    <property type="entry name" value="J_dom_sf"/>
</dbReference>
<evidence type="ECO:0000256" key="2">
    <source>
        <dbReference type="SAM" id="Phobius"/>
    </source>
</evidence>
<dbReference type="InterPro" id="IPR001623">
    <property type="entry name" value="DnaJ_domain"/>
</dbReference>
<feature type="compositionally biased region" description="Polar residues" evidence="1">
    <location>
        <begin position="388"/>
        <end position="402"/>
    </location>
</feature>
<keyword evidence="4" id="KW-1185">Reference proteome</keyword>
<feature type="transmembrane region" description="Helical" evidence="2">
    <location>
        <begin position="720"/>
        <end position="739"/>
    </location>
</feature>
<keyword evidence="2" id="KW-1133">Transmembrane helix</keyword>
<dbReference type="InterPro" id="IPR052317">
    <property type="entry name" value="Viral_replicn-host_int_reg"/>
</dbReference>
<reference evidence="5" key="1">
    <citation type="submission" date="2016-04" db="UniProtKB">
        <authorList>
            <consortium name="WormBaseParasite"/>
        </authorList>
    </citation>
    <scope>IDENTIFICATION</scope>
</reference>
<evidence type="ECO:0000259" key="3">
    <source>
        <dbReference type="PROSITE" id="PS50076"/>
    </source>
</evidence>
<dbReference type="PANTHER" id="PTHR44665:SF1">
    <property type="entry name" value="DNAJ HOMOLOG SUBFAMILY C MEMBER 14"/>
    <property type="match status" value="1"/>
</dbReference>
<feature type="transmembrane region" description="Helical" evidence="2">
    <location>
        <begin position="513"/>
        <end position="533"/>
    </location>
</feature>
<evidence type="ECO:0000256" key="1">
    <source>
        <dbReference type="SAM" id="MobiDB-lite"/>
    </source>
</evidence>
<evidence type="ECO:0000313" key="5">
    <source>
        <dbReference type="WBParaSite" id="SMUV_0000466801-mRNA-1"/>
    </source>
</evidence>
<dbReference type="Proteomes" id="UP000046393">
    <property type="component" value="Unplaced"/>
</dbReference>
<keyword evidence="2" id="KW-0812">Transmembrane</keyword>
<feature type="domain" description="J" evidence="3">
    <location>
        <begin position="644"/>
        <end position="708"/>
    </location>
</feature>
<dbReference type="AlphaFoldDB" id="A0A158R4W8"/>
<dbReference type="SMART" id="SM00271">
    <property type="entry name" value="DnaJ"/>
    <property type="match status" value="1"/>
</dbReference>
<dbReference type="CDD" id="cd06257">
    <property type="entry name" value="DnaJ"/>
    <property type="match status" value="1"/>
</dbReference>
<dbReference type="WBParaSite" id="SMUV_0000466801-mRNA-1">
    <property type="protein sequence ID" value="SMUV_0000466801-mRNA-1"/>
    <property type="gene ID" value="SMUV_0000466801"/>
</dbReference>
<dbReference type="STRING" id="451379.A0A158R4W8"/>
<evidence type="ECO:0000313" key="4">
    <source>
        <dbReference type="Proteomes" id="UP000046393"/>
    </source>
</evidence>
<feature type="transmembrane region" description="Helical" evidence="2">
    <location>
        <begin position="548"/>
        <end position="569"/>
    </location>
</feature>
<dbReference type="Pfam" id="PF14901">
    <property type="entry name" value="Jiv90"/>
    <property type="match status" value="1"/>
</dbReference>
<feature type="region of interest" description="Disordered" evidence="1">
    <location>
        <begin position="388"/>
        <end position="412"/>
    </location>
</feature>
<sequence>MTSLTSTTIDDQQERHYIGNLLYDDDPFSPPNNKPTTAQQLPVSNVLSGGGPIGPSPNPTFWPEPPPPYSPYSLRPVQWCAVNRQTNELYNAQIQNSYNQLPTFYSPLVYNRPRGWDSFTNTSLEGYPLLGSGLTYGSHPPFAPHLNGRYVVSHDTYQHRNGCFSGMYAPYNSSEGIQMGRAARLPSTEFYRNESVDMHSLFSPQKNVDVIPQVNSSLVSDNGCLPLAGKSYRDAASEKKRVKPSASSASEFMTVPLQDAESKFGSSDTKITRCNSQDTSDIKNSKLNAGSIKNMTTASKKADNISGKQSSTSNTVKKGKSKNFCNENENEFQKITRRKTKGTKNCKTDQTVTGEESHNIINQPVDASSRFDILQSLNTQINNNVSRSLSLTPSETPKSHGSSKIAKAEKVSTNHSLKTTRFEINCYISIIRPSARSKKQKDANSSAESGVRLHDSIALSTAVSGFLQRAALKKSVFGLRRDSGERNVFETPRFASRKQRNSVRKRSAGTMDYLICFFFATFLFLKGAVKWIVDLIIDISFQSWDVAIYVYIKKVVSWFYMLLSSLPFFGPLRHSRQLFIDANFERQLCFWINIQGVRAYFSSTFLKKHNVEETSWGLDENICLPTTVKGDDVLIRLLRCKGRDAYSILGLRADCSDEEIKHYYKKQAFLVHPDKNLTEGSAEAFRLLSKAFEVISTSELRISYDVLRFSSPVVKVSVSYFHYFCTFLTFTTILVSIFLIQFAKYLLALIVLYIGCDKSILYHKELEELRRNLCDKVDESKNSLPCDCGKRHCRIAVKNISPQQARYCKRCNMRHPAKNNDIWAESSFLGLWWTYYACLDGIVYNVSEWANCPKNNLKNLKANTHGIQYCMVSYACGSSAKNDASVKRSRKGQMQRYCSDDPEITGEYCYGMDDDFPCSSSGYNDMNDGMQLTPCRSQDRHLFNHDRLRRTERKKKH</sequence>
<dbReference type="PRINTS" id="PR00625">
    <property type="entry name" value="JDOMAIN"/>
</dbReference>
<dbReference type="PANTHER" id="PTHR44665">
    <property type="entry name" value="DNAJ HOMOLOG SUBFAMILY C MEMBER 14"/>
    <property type="match status" value="1"/>
</dbReference>
<feature type="region of interest" description="Disordered" evidence="1">
    <location>
        <begin position="298"/>
        <end position="323"/>
    </location>
</feature>
<name>A0A158R4W8_9BILA</name>
<feature type="compositionally biased region" description="Polar residues" evidence="1">
    <location>
        <begin position="306"/>
        <end position="316"/>
    </location>
</feature>